<dbReference type="EMBL" id="BQNB010021277">
    <property type="protein sequence ID" value="GJU04723.1"/>
    <property type="molecule type" value="Genomic_DNA"/>
</dbReference>
<comment type="caution">
    <text evidence="1">The sequence shown here is derived from an EMBL/GenBank/DDBJ whole genome shotgun (WGS) entry which is preliminary data.</text>
</comment>
<dbReference type="Proteomes" id="UP001151760">
    <property type="component" value="Unassembled WGS sequence"/>
</dbReference>
<proteinExistence type="predicted"/>
<name>A0ABQ5IZH7_9ASTR</name>
<accession>A0ABQ5IZH7</accession>
<gene>
    <name evidence="1" type="ORF">Tco_1121153</name>
</gene>
<organism evidence="1 2">
    <name type="scientific">Tanacetum coccineum</name>
    <dbReference type="NCBI Taxonomy" id="301880"/>
    <lineage>
        <taxon>Eukaryota</taxon>
        <taxon>Viridiplantae</taxon>
        <taxon>Streptophyta</taxon>
        <taxon>Embryophyta</taxon>
        <taxon>Tracheophyta</taxon>
        <taxon>Spermatophyta</taxon>
        <taxon>Magnoliopsida</taxon>
        <taxon>eudicotyledons</taxon>
        <taxon>Gunneridae</taxon>
        <taxon>Pentapetalae</taxon>
        <taxon>asterids</taxon>
        <taxon>campanulids</taxon>
        <taxon>Asterales</taxon>
        <taxon>Asteraceae</taxon>
        <taxon>Asteroideae</taxon>
        <taxon>Anthemideae</taxon>
        <taxon>Anthemidinae</taxon>
        <taxon>Tanacetum</taxon>
    </lineage>
</organism>
<keyword evidence="2" id="KW-1185">Reference proteome</keyword>
<reference evidence="1" key="1">
    <citation type="journal article" date="2022" name="Int. J. Mol. Sci.">
        <title>Draft Genome of Tanacetum Coccineum: Genomic Comparison of Closely Related Tanacetum-Family Plants.</title>
        <authorList>
            <person name="Yamashiro T."/>
            <person name="Shiraishi A."/>
            <person name="Nakayama K."/>
            <person name="Satake H."/>
        </authorList>
    </citation>
    <scope>NUCLEOTIDE SEQUENCE</scope>
</reference>
<sequence>MSAHEVFEVLDDDNHSTAPVQGNTSTTNAVSTWSLPGFCILWFVKRAGFLLHVYANDLFKDTHSRSFYCFQEITVNEGFWLFSTVSSSTLDASNMTTARTSLGEQWRKVMVPSPSSSDLETTALRQLPLMKAFGFFLQYLAQL</sequence>
<protein>
    <submittedName>
        <fullName evidence="1">Uncharacterized protein</fullName>
    </submittedName>
</protein>
<evidence type="ECO:0000313" key="1">
    <source>
        <dbReference type="EMBL" id="GJU04723.1"/>
    </source>
</evidence>
<evidence type="ECO:0000313" key="2">
    <source>
        <dbReference type="Proteomes" id="UP001151760"/>
    </source>
</evidence>
<reference evidence="1" key="2">
    <citation type="submission" date="2022-01" db="EMBL/GenBank/DDBJ databases">
        <authorList>
            <person name="Yamashiro T."/>
            <person name="Shiraishi A."/>
            <person name="Satake H."/>
            <person name="Nakayama K."/>
        </authorList>
    </citation>
    <scope>NUCLEOTIDE SEQUENCE</scope>
</reference>